<sequence>MSSKWVHCVCIVGFDLEIGHVLQESFGDQLSEEEKLRIAYLSFPDSTVTNACENIYSFRLRRTPICSPAGDNDFLYCFTHFHQVPDASQRRGFYQRAFVICSSLPLFALFDTVVRVVGPIYHQDQKLTCKEVYEEIGQWDKPYPQILYTLHIADVGETASKGSSKQHNEQLIAKPSQQFVFPPRGYSHNQFISIGIPFPNPLLLKYLQQNLVELQKPTDQTLQTFSQQISHIRFLRPFHIQPQRSIVDPDVIAQARALGVHSAEAVFAVAKPKTCISIR</sequence>
<dbReference type="InterPro" id="IPR024224">
    <property type="entry name" value="DENND6"/>
</dbReference>
<reference evidence="1 2" key="1">
    <citation type="submission" date="2019-03" db="EMBL/GenBank/DDBJ databases">
        <title>Single cell metagenomics reveals metabolic interactions within the superorganism composed of flagellate Streblomastix strix and complex community of Bacteroidetes bacteria on its surface.</title>
        <authorList>
            <person name="Treitli S.C."/>
            <person name="Kolisko M."/>
            <person name="Husnik F."/>
            <person name="Keeling P."/>
            <person name="Hampl V."/>
        </authorList>
    </citation>
    <scope>NUCLEOTIDE SEQUENCE [LARGE SCALE GENOMIC DNA]</scope>
    <source>
        <strain evidence="1">ST1C</strain>
    </source>
</reference>
<dbReference type="GO" id="GO:0005085">
    <property type="term" value="F:guanyl-nucleotide exchange factor activity"/>
    <property type="evidence" value="ECO:0007669"/>
    <property type="project" value="InterPro"/>
</dbReference>
<evidence type="ECO:0000313" key="2">
    <source>
        <dbReference type="Proteomes" id="UP000324800"/>
    </source>
</evidence>
<evidence type="ECO:0008006" key="3">
    <source>
        <dbReference type="Google" id="ProtNLM"/>
    </source>
</evidence>
<evidence type="ECO:0000313" key="1">
    <source>
        <dbReference type="EMBL" id="KAA6393954.1"/>
    </source>
</evidence>
<comment type="caution">
    <text evidence="1">The sequence shown here is derived from an EMBL/GenBank/DDBJ whole genome shotgun (WGS) entry which is preliminary data.</text>
</comment>
<dbReference type="PANTHER" id="PTHR13677">
    <property type="entry name" value="LD41638P"/>
    <property type="match status" value="1"/>
</dbReference>
<name>A0A5J4WG28_9EUKA</name>
<organism evidence="1 2">
    <name type="scientific">Streblomastix strix</name>
    <dbReference type="NCBI Taxonomy" id="222440"/>
    <lineage>
        <taxon>Eukaryota</taxon>
        <taxon>Metamonada</taxon>
        <taxon>Preaxostyla</taxon>
        <taxon>Oxymonadida</taxon>
        <taxon>Streblomastigidae</taxon>
        <taxon>Streblomastix</taxon>
    </lineage>
</organism>
<dbReference type="OrthoDB" id="10265409at2759"/>
<protein>
    <recommendedName>
        <fullName evidence="3">UDENN domain-containing protein</fullName>
    </recommendedName>
</protein>
<proteinExistence type="predicted"/>
<dbReference type="AlphaFoldDB" id="A0A5J4WG28"/>
<dbReference type="PANTHER" id="PTHR13677:SF0">
    <property type="entry name" value="LD41638P"/>
    <property type="match status" value="1"/>
</dbReference>
<dbReference type="EMBL" id="SNRW01002087">
    <property type="protein sequence ID" value="KAA6393954.1"/>
    <property type="molecule type" value="Genomic_DNA"/>
</dbReference>
<dbReference type="GO" id="GO:0055037">
    <property type="term" value="C:recycling endosome"/>
    <property type="evidence" value="ECO:0007669"/>
    <property type="project" value="TreeGrafter"/>
</dbReference>
<dbReference type="Proteomes" id="UP000324800">
    <property type="component" value="Unassembled WGS sequence"/>
</dbReference>
<accession>A0A5J4WG28</accession>
<gene>
    <name evidence="1" type="ORF">EZS28_010519</name>
</gene>